<evidence type="ECO:0000259" key="3">
    <source>
        <dbReference type="Pfam" id="PF00171"/>
    </source>
</evidence>
<dbReference type="CDD" id="cd07121">
    <property type="entry name" value="ALDH_EutE"/>
    <property type="match status" value="1"/>
</dbReference>
<dbReference type="EMBL" id="JBAKUA010000006">
    <property type="protein sequence ID" value="MEH1546551.1"/>
    <property type="molecule type" value="Genomic_DNA"/>
</dbReference>
<dbReference type="GO" id="GO:0008774">
    <property type="term" value="F:acetaldehyde dehydrogenase (acetylating) activity"/>
    <property type="evidence" value="ECO:0007669"/>
    <property type="project" value="InterPro"/>
</dbReference>
<name>A0AB35XKZ0_9ACTN</name>
<dbReference type="AlphaFoldDB" id="A0AB35XKZ0"/>
<sequence>MTTTAERPVTEPSVEDLAGVFNDVNSAVGAARRAYVAFSECSLAQRRAFVDAVREAATQQDRLEYMASAAVEETRMGNAHHKVLKNRYAATRTPGVEDLVMEAHQGDDGLTTLEYSPYGVIGAVTPTTNPTETIICNTIGMLSAGNTVVFSPHPRARHLSAWLVDVLNRAMMATGAPANLITLIANPTPETTKKLISHPDITMLVATGGPQIVNMVLSSGKKAIGAGSGNPPVVVDETADIAKAATDIVQGAAFDNNLPCTAEKEMIVVASVLPEFMTALQANGAQVISDKDDLARLRSLLLDPSGAKPNTTWVGQDAQKILRAAGIEPEQDTRLITMVTDPLDPFVQVEMLMPVVPVVPATDYLAAIDLAVELEHGNRHTAIMHSKDVSRLDLMARRIQTTIFVKNGPSYAGIGINGEGFATFTIAGPTGEGLTSARSFARRRRCVLDAH</sequence>
<dbReference type="Proteomes" id="UP001309299">
    <property type="component" value="Unassembled WGS sequence"/>
</dbReference>
<evidence type="ECO:0000256" key="1">
    <source>
        <dbReference type="ARBA" id="ARBA00023002"/>
    </source>
</evidence>
<dbReference type="Gene3D" id="3.40.605.10">
    <property type="entry name" value="Aldehyde Dehydrogenase, Chain A, domain 1"/>
    <property type="match status" value="1"/>
</dbReference>
<comment type="caution">
    <text evidence="4">The sequence shown here is derived from an EMBL/GenBank/DDBJ whole genome shotgun (WGS) entry which is preliminary data.</text>
</comment>
<feature type="domain" description="Aldehyde dehydrogenase" evidence="3">
    <location>
        <begin position="22"/>
        <end position="409"/>
    </location>
</feature>
<evidence type="ECO:0000313" key="5">
    <source>
        <dbReference type="Proteomes" id="UP001309299"/>
    </source>
</evidence>
<dbReference type="Gene3D" id="3.40.309.10">
    <property type="entry name" value="Aldehyde Dehydrogenase, Chain A, domain 2"/>
    <property type="match status" value="1"/>
</dbReference>
<dbReference type="Pfam" id="PF00171">
    <property type="entry name" value="Aldedh"/>
    <property type="match status" value="1"/>
</dbReference>
<dbReference type="InterPro" id="IPR015590">
    <property type="entry name" value="Aldehyde_DH_dom"/>
</dbReference>
<dbReference type="NCBIfam" id="NF011927">
    <property type="entry name" value="PRK15398.1"/>
    <property type="match status" value="1"/>
</dbReference>
<dbReference type="InterPro" id="IPR016163">
    <property type="entry name" value="Ald_DH_C"/>
</dbReference>
<keyword evidence="1" id="KW-0560">Oxidoreductase</keyword>
<keyword evidence="2" id="KW-0520">NAD</keyword>
<evidence type="ECO:0000256" key="2">
    <source>
        <dbReference type="ARBA" id="ARBA00023027"/>
    </source>
</evidence>
<dbReference type="InterPro" id="IPR016162">
    <property type="entry name" value="Ald_DH_N"/>
</dbReference>
<gene>
    <name evidence="4" type="ORF">V7F78_05905</name>
</gene>
<reference evidence="4" key="1">
    <citation type="submission" date="2024-02" db="EMBL/GenBank/DDBJ databases">
        <title>Bacterial skin colonization with Propionibacterium avidum as a risk factor for Periprosthetic Joint Infections - a single-center prospective study.</title>
        <authorList>
            <person name="Achermann Y."/>
        </authorList>
    </citation>
    <scope>NUCLEOTIDE SEQUENCE</scope>
    <source>
        <strain evidence="4">PAVI-2017310195</strain>
    </source>
</reference>
<protein>
    <submittedName>
        <fullName evidence="4">Aldehyde dehydrogenase family protein</fullName>
    </submittedName>
</protein>
<organism evidence="4 5">
    <name type="scientific">Cutibacterium avidum</name>
    <dbReference type="NCBI Taxonomy" id="33010"/>
    <lineage>
        <taxon>Bacteria</taxon>
        <taxon>Bacillati</taxon>
        <taxon>Actinomycetota</taxon>
        <taxon>Actinomycetes</taxon>
        <taxon>Propionibacteriales</taxon>
        <taxon>Propionibacteriaceae</taxon>
        <taxon>Cutibacterium</taxon>
    </lineage>
</organism>
<evidence type="ECO:0000313" key="4">
    <source>
        <dbReference type="EMBL" id="MEH1546551.1"/>
    </source>
</evidence>
<dbReference type="InterPro" id="IPR012408">
    <property type="entry name" value="Acetald_propionald_DH-rel"/>
</dbReference>
<dbReference type="PIRSF" id="PIRSF036410">
    <property type="entry name" value="EutE_PduP"/>
    <property type="match status" value="1"/>
</dbReference>
<dbReference type="PANTHER" id="PTHR11699">
    <property type="entry name" value="ALDEHYDE DEHYDROGENASE-RELATED"/>
    <property type="match status" value="1"/>
</dbReference>
<dbReference type="RefSeq" id="WP_063279527.1">
    <property type="nucleotide sequence ID" value="NZ_JAHDUC010000001.1"/>
</dbReference>
<dbReference type="InterPro" id="IPR016161">
    <property type="entry name" value="Ald_DH/histidinol_DH"/>
</dbReference>
<dbReference type="SUPFAM" id="SSF53720">
    <property type="entry name" value="ALDH-like"/>
    <property type="match status" value="1"/>
</dbReference>
<proteinExistence type="predicted"/>
<accession>A0AB35XKZ0</accession>